<evidence type="ECO:0000313" key="2">
    <source>
        <dbReference type="Proteomes" id="UP000231637"/>
    </source>
</evidence>
<dbReference type="EMBL" id="CP018800">
    <property type="protein sequence ID" value="ATX80903.1"/>
    <property type="molecule type" value="Genomic_DNA"/>
</dbReference>
<gene>
    <name evidence="1" type="ORF">Ga0123462_0024</name>
</gene>
<dbReference type="AlphaFoldDB" id="A0A2K8L0Y8"/>
<accession>A0A2K8L0Y8</accession>
<name>A0A2K8L0Y8_9PROT</name>
<reference evidence="1 2" key="1">
    <citation type="submission" date="2016-12" db="EMBL/GenBank/DDBJ databases">
        <title>Isolation and genomic insights into novel planktonic Zetaproteobacteria from stratified waters of the Chesapeake Bay.</title>
        <authorList>
            <person name="McAllister S.M."/>
            <person name="Kato S."/>
            <person name="Chan C.S."/>
            <person name="Chiu B.K."/>
            <person name="Field E.K."/>
        </authorList>
    </citation>
    <scope>NUCLEOTIDE SEQUENCE [LARGE SCALE GENOMIC DNA]</scope>
    <source>
        <strain evidence="1 2">CP-8</strain>
    </source>
</reference>
<organism evidence="1 2">
    <name type="scientific">Mariprofundus ferrinatatus</name>
    <dbReference type="NCBI Taxonomy" id="1921087"/>
    <lineage>
        <taxon>Bacteria</taxon>
        <taxon>Pseudomonadati</taxon>
        <taxon>Pseudomonadota</taxon>
        <taxon>Candidatius Mariprofundia</taxon>
        <taxon>Mariprofundales</taxon>
        <taxon>Mariprofundaceae</taxon>
        <taxon>Mariprofundus</taxon>
    </lineage>
</organism>
<dbReference type="Proteomes" id="UP000231637">
    <property type="component" value="Chromosome"/>
</dbReference>
<evidence type="ECO:0000313" key="1">
    <source>
        <dbReference type="EMBL" id="ATX80903.1"/>
    </source>
</evidence>
<dbReference type="RefSeq" id="WP_100264441.1">
    <property type="nucleotide sequence ID" value="NZ_CP018800.1"/>
</dbReference>
<dbReference type="OrthoDB" id="5573654at2"/>
<proteinExistence type="predicted"/>
<protein>
    <submittedName>
        <fullName evidence="1">Uncharacterized protein</fullName>
    </submittedName>
</protein>
<dbReference type="KEGG" id="mfn:Ga0123462_0024"/>
<sequence>MDRNYSDEQLLRIIDQAMVYQCACPAQVASVMRELRRVHQYQLRCLNLSGTDEMVHQRISEDVRKSHEVMEACLGEVLRLEGWDMETLTMPENLKKQMREENAEGD</sequence>
<keyword evidence="2" id="KW-1185">Reference proteome</keyword>